<dbReference type="GO" id="GO:0045277">
    <property type="term" value="C:respiratory chain complex IV"/>
    <property type="evidence" value="ECO:0007669"/>
    <property type="project" value="InterPro"/>
</dbReference>
<evidence type="ECO:0000256" key="1">
    <source>
        <dbReference type="ARBA" id="ARBA00022723"/>
    </source>
</evidence>
<feature type="binding site" evidence="3">
    <location>
        <position position="105"/>
    </location>
    <ligand>
        <name>Zn(2+)</name>
        <dbReference type="ChEBI" id="CHEBI:29105"/>
    </ligand>
</feature>
<dbReference type="Proteomes" id="UP000297026">
    <property type="component" value="Unassembled WGS sequence"/>
</dbReference>
<feature type="binding site" evidence="3">
    <location>
        <position position="107"/>
    </location>
    <ligand>
        <name>Zn(2+)</name>
        <dbReference type="ChEBI" id="CHEBI:29105"/>
    </ligand>
</feature>
<keyword evidence="5" id="KW-1185">Reference proteome</keyword>
<sequence>MASLCGRTIFQVSRRTFSRAAVLRQKGFPDPLELATGLEKQELLARQAGNDDPFMMKPLRRGIGTKDQPNLVPSAFESRMIGCVCEEDSTHVTWMWLHEGQPRRCECGHWFKIERKQPIIIPEEYMD</sequence>
<dbReference type="KEGG" id="dam:107044867"/>
<reference evidence="4" key="1">
    <citation type="submission" date="2019-02" db="EMBL/GenBank/DDBJ databases">
        <title>Genome of the parasitoid wasp Diachasma alloeum, an emerging model for ecological speciation and transitions to asexual reproduction.</title>
        <authorList>
            <person name="Robertson H.M."/>
            <person name="Walden K.K."/>
            <person name="Tvedte E.S."/>
            <person name="Hood G.R."/>
            <person name="Feder J.L."/>
            <person name="Forbes A.A."/>
            <person name="Logsdon J.M."/>
            <person name="Mcelroy K.E."/>
        </authorList>
    </citation>
    <scope>NUCLEOTIDE SEQUENCE [LARGE SCALE GENOMIC DNA]</scope>
    <source>
        <strain evidence="4">Michigan</strain>
    </source>
</reference>
<dbReference type="PANTHER" id="PTHR10122:SF0">
    <property type="entry name" value="CYTOCHROME C OXIDASE SUBUNIT 5B, ISOFORM A-RELATED"/>
    <property type="match status" value="1"/>
</dbReference>
<gene>
    <name evidence="4" type="primary">COX5B</name>
    <name evidence="4" type="ORF">DALL_DALL000413</name>
</gene>
<dbReference type="AlphaFoldDB" id="A0A4E0RN41"/>
<evidence type="ECO:0000256" key="3">
    <source>
        <dbReference type="PIRSR" id="PIRSR602124-1"/>
    </source>
</evidence>
<feature type="binding site" evidence="3">
    <location>
        <position position="83"/>
    </location>
    <ligand>
        <name>Zn(2+)</name>
        <dbReference type="ChEBI" id="CHEBI:29105"/>
    </ligand>
</feature>
<dbReference type="OrthoDB" id="10249250at2759"/>
<name>A0A4E0RN41_9HYME</name>
<dbReference type="InterPro" id="IPR002124">
    <property type="entry name" value="Cyt_c_oxidase_su5b"/>
</dbReference>
<protein>
    <submittedName>
        <fullName evidence="4">Polypeptide VB, cytochrome c oxidase</fullName>
    </submittedName>
</protein>
<keyword evidence="1 3" id="KW-0479">Metal-binding</keyword>
<dbReference type="EMBL" id="ML159148">
    <property type="protein sequence ID" value="THK33208.1"/>
    <property type="molecule type" value="Genomic_DNA"/>
</dbReference>
<feature type="binding site" evidence="3">
    <location>
        <position position="85"/>
    </location>
    <ligand>
        <name>Zn(2+)</name>
        <dbReference type="ChEBI" id="CHEBI:29105"/>
    </ligand>
</feature>
<evidence type="ECO:0000256" key="2">
    <source>
        <dbReference type="ARBA" id="ARBA00022833"/>
    </source>
</evidence>
<dbReference type="PANTHER" id="PTHR10122">
    <property type="entry name" value="CYTOCHROME C OXIDASE SUBUNIT 5B, MITOCHONDRIAL"/>
    <property type="match status" value="1"/>
</dbReference>
<dbReference type="CDD" id="cd00924">
    <property type="entry name" value="Cyt_c_Oxidase_Vb"/>
    <property type="match status" value="1"/>
</dbReference>
<dbReference type="Pfam" id="PF01215">
    <property type="entry name" value="COX5B"/>
    <property type="match status" value="1"/>
</dbReference>
<organism evidence="4 5">
    <name type="scientific">Diachasma alloeum</name>
    <dbReference type="NCBI Taxonomy" id="454923"/>
    <lineage>
        <taxon>Eukaryota</taxon>
        <taxon>Metazoa</taxon>
        <taxon>Ecdysozoa</taxon>
        <taxon>Arthropoda</taxon>
        <taxon>Hexapoda</taxon>
        <taxon>Insecta</taxon>
        <taxon>Pterygota</taxon>
        <taxon>Neoptera</taxon>
        <taxon>Endopterygota</taxon>
        <taxon>Hymenoptera</taxon>
        <taxon>Apocrita</taxon>
        <taxon>Ichneumonoidea</taxon>
        <taxon>Braconidae</taxon>
        <taxon>Opiinae</taxon>
        <taxon>Diachasma</taxon>
    </lineage>
</organism>
<dbReference type="FunFam" id="2.60.11.10:FF:000004">
    <property type="entry name" value="Cytochrome c oxidase subunit 5B"/>
    <property type="match status" value="1"/>
</dbReference>
<dbReference type="SUPFAM" id="SSF57802">
    <property type="entry name" value="Rubredoxin-like"/>
    <property type="match status" value="1"/>
</dbReference>
<keyword evidence="2 3" id="KW-0862">Zinc</keyword>
<dbReference type="GO" id="GO:0006123">
    <property type="term" value="P:mitochondrial electron transport, cytochrome c to oxygen"/>
    <property type="evidence" value="ECO:0007669"/>
    <property type="project" value="InterPro"/>
</dbReference>
<dbReference type="GO" id="GO:0046872">
    <property type="term" value="F:metal ion binding"/>
    <property type="evidence" value="ECO:0007669"/>
    <property type="project" value="UniProtKB-KW"/>
</dbReference>
<dbReference type="GO" id="GO:0005740">
    <property type="term" value="C:mitochondrial envelope"/>
    <property type="evidence" value="ECO:0007669"/>
    <property type="project" value="InterPro"/>
</dbReference>
<dbReference type="Gene3D" id="2.60.11.10">
    <property type="entry name" value="Cytochrome c oxidase, subunit Vb"/>
    <property type="match status" value="1"/>
</dbReference>
<dbReference type="GeneID" id="107044867"/>
<evidence type="ECO:0000313" key="4">
    <source>
        <dbReference type="EMBL" id="THK33208.1"/>
    </source>
</evidence>
<evidence type="ECO:0000313" key="5">
    <source>
        <dbReference type="Proteomes" id="UP000297026"/>
    </source>
</evidence>
<accession>A0A4E0RN41</accession>
<dbReference type="InterPro" id="IPR036972">
    <property type="entry name" value="Cyt_c_oxidase_su5b_sf"/>
</dbReference>
<proteinExistence type="predicted"/>
<dbReference type="PROSITE" id="PS51359">
    <property type="entry name" value="COX5B_2"/>
    <property type="match status" value="1"/>
</dbReference>
<dbReference type="CTD" id="1329"/>